<dbReference type="FunFam" id="3.30.830.10:FF:000003">
    <property type="entry name" value="Insulin-degrading enzyme"/>
    <property type="match status" value="1"/>
</dbReference>
<dbReference type="GO" id="GO:0004222">
    <property type="term" value="F:metalloendopeptidase activity"/>
    <property type="evidence" value="ECO:0007669"/>
    <property type="project" value="UniProtKB-EC"/>
</dbReference>
<dbReference type="SUPFAM" id="SSF63411">
    <property type="entry name" value="LuxS/MPP-like metallohydrolase"/>
    <property type="match status" value="4"/>
</dbReference>
<dbReference type="Pfam" id="PF16187">
    <property type="entry name" value="Peptidase_M16_M"/>
    <property type="match status" value="1"/>
</dbReference>
<feature type="domain" description="Peptidase M16 N-terminal" evidence="13">
    <location>
        <begin position="62"/>
        <end position="197"/>
    </location>
</feature>
<evidence type="ECO:0000256" key="8">
    <source>
        <dbReference type="ARBA" id="ARBA00066874"/>
    </source>
</evidence>
<dbReference type="GO" id="GO:0051603">
    <property type="term" value="P:proteolysis involved in protein catabolic process"/>
    <property type="evidence" value="ECO:0007669"/>
    <property type="project" value="TreeGrafter"/>
</dbReference>
<dbReference type="Pfam" id="PF00675">
    <property type="entry name" value="Peptidase_M16"/>
    <property type="match status" value="1"/>
</dbReference>
<keyword evidence="18" id="KW-1185">Reference proteome</keyword>
<dbReference type="PANTHER" id="PTHR43690">
    <property type="entry name" value="NARDILYSIN"/>
    <property type="match status" value="1"/>
</dbReference>
<dbReference type="GO" id="GO:0046872">
    <property type="term" value="F:metal ion binding"/>
    <property type="evidence" value="ECO:0007669"/>
    <property type="project" value="UniProtKB-KW"/>
</dbReference>
<dbReference type="InterPro" id="IPR050626">
    <property type="entry name" value="Peptidase_M16"/>
</dbReference>
<gene>
    <name evidence="17" type="ORF">MNOR_LOCUS35888</name>
</gene>
<evidence type="ECO:0000256" key="11">
    <source>
        <dbReference type="ARBA" id="ARBA00080349"/>
    </source>
</evidence>
<dbReference type="GO" id="GO:0005829">
    <property type="term" value="C:cytosol"/>
    <property type="evidence" value="ECO:0007669"/>
    <property type="project" value="TreeGrafter"/>
</dbReference>
<protein>
    <recommendedName>
        <fullName evidence="9">Insulin-degrading enzyme</fullName>
        <ecNumber evidence="8">3.4.24.56</ecNumber>
    </recommendedName>
    <alternativeName>
        <fullName evidence="11">Insulin protease</fullName>
    </alternativeName>
    <alternativeName>
        <fullName evidence="10">Insulysin</fullName>
    </alternativeName>
</protein>
<keyword evidence="4" id="KW-0378">Hydrolase</keyword>
<keyword evidence="5" id="KW-0862">Zinc</keyword>
<dbReference type="Gene3D" id="3.30.830.10">
    <property type="entry name" value="Metalloenzyme, LuxS/M16 peptidase-like"/>
    <property type="match status" value="4"/>
</dbReference>
<evidence type="ECO:0000259" key="14">
    <source>
        <dbReference type="Pfam" id="PF05193"/>
    </source>
</evidence>
<evidence type="ECO:0000256" key="2">
    <source>
        <dbReference type="ARBA" id="ARBA00022670"/>
    </source>
</evidence>
<evidence type="ECO:0000259" key="13">
    <source>
        <dbReference type="Pfam" id="PF00675"/>
    </source>
</evidence>
<feature type="domain" description="Peptidase M16 C-terminal" evidence="14">
    <location>
        <begin position="225"/>
        <end position="403"/>
    </location>
</feature>
<dbReference type="InterPro" id="IPR054734">
    <property type="entry name" value="PqqF-like_C_4"/>
</dbReference>
<evidence type="ECO:0000256" key="1">
    <source>
        <dbReference type="ARBA" id="ARBA00007261"/>
    </source>
</evidence>
<dbReference type="InterPro" id="IPR011765">
    <property type="entry name" value="Pept_M16_N"/>
</dbReference>
<evidence type="ECO:0000256" key="3">
    <source>
        <dbReference type="ARBA" id="ARBA00022723"/>
    </source>
</evidence>
<dbReference type="FunFam" id="3.30.830.10:FF:000005">
    <property type="entry name" value="nardilysin isoform X1"/>
    <property type="match status" value="1"/>
</dbReference>
<name>A0AAV2SEY3_MEGNR</name>
<dbReference type="EMBL" id="CAXKWB010062100">
    <property type="protein sequence ID" value="CAL4184856.1"/>
    <property type="molecule type" value="Genomic_DNA"/>
</dbReference>
<keyword evidence="2" id="KW-0645">Protease</keyword>
<evidence type="ECO:0000259" key="15">
    <source>
        <dbReference type="Pfam" id="PF16187"/>
    </source>
</evidence>
<keyword evidence="6" id="KW-0482">Metalloprotease</keyword>
<evidence type="ECO:0000259" key="16">
    <source>
        <dbReference type="Pfam" id="PF22456"/>
    </source>
</evidence>
<dbReference type="AlphaFoldDB" id="A0AAV2SEY3"/>
<dbReference type="FunFam" id="3.30.830.10:FF:000004">
    <property type="entry name" value="Putative insulin-degrading enzyme"/>
    <property type="match status" value="1"/>
</dbReference>
<organism evidence="17 18">
    <name type="scientific">Meganyctiphanes norvegica</name>
    <name type="common">Northern krill</name>
    <name type="synonym">Thysanopoda norvegica</name>
    <dbReference type="NCBI Taxonomy" id="48144"/>
    <lineage>
        <taxon>Eukaryota</taxon>
        <taxon>Metazoa</taxon>
        <taxon>Ecdysozoa</taxon>
        <taxon>Arthropoda</taxon>
        <taxon>Crustacea</taxon>
        <taxon>Multicrustacea</taxon>
        <taxon>Malacostraca</taxon>
        <taxon>Eumalacostraca</taxon>
        <taxon>Eucarida</taxon>
        <taxon>Euphausiacea</taxon>
        <taxon>Euphausiidae</taxon>
        <taxon>Meganyctiphanes</taxon>
    </lineage>
</organism>
<evidence type="ECO:0000256" key="9">
    <source>
        <dbReference type="ARBA" id="ARBA00070422"/>
    </source>
</evidence>
<comment type="similarity">
    <text evidence="1 12">Belongs to the peptidase M16 family.</text>
</comment>
<evidence type="ECO:0000256" key="7">
    <source>
        <dbReference type="ARBA" id="ARBA00052248"/>
    </source>
</evidence>
<dbReference type="InterPro" id="IPR007863">
    <property type="entry name" value="Peptidase_M16_C"/>
</dbReference>
<evidence type="ECO:0000313" key="17">
    <source>
        <dbReference type="EMBL" id="CAL4184856.1"/>
    </source>
</evidence>
<dbReference type="Pfam" id="PF05193">
    <property type="entry name" value="Peptidase_M16_C"/>
    <property type="match status" value="1"/>
</dbReference>
<dbReference type="Pfam" id="PF22456">
    <property type="entry name" value="PqqF-like_C_4"/>
    <property type="match status" value="1"/>
</dbReference>
<dbReference type="EC" id="3.4.24.56" evidence="8"/>
<sequence length="1005" mass="117639">MDFITSAFRKTKRNDKQISENNRKIIFNEKIRNQVKDCTYKITKPEGDHRQYCALVLQNGLKVVLVSDNTTDKSAVSLDIHVGSMSDPKDIEGIAHLCEHMLLMGSKKFPHESFTKYLSENNGTSNAYTEADHTNYHFDISPNALAEALEKFSFFVLSPLFSQNMLNKEINAVNSEHEKNLKNDYWRLSQIEKSMAKKSHDFSKFGTGNKYTLDVLPKSNNVDVRKVLIDFHSKWYSPNIMALSVLGKESINELQDMVISLFSIIKNKNVNIPIWSDHPFGSEQCGHVSYVVPIKNIHWLTLTFPIPDMHQYYKSDPCHYISHLIKHKGSGSLFSNLKQMGLVNNLIASQKHGAQGFSFFVVQADLTANAMDKIKDIITVFFQYIELLKQEGTKKWIYEECRDLCAMNFRFKDKESPLDYVSILSKHLHYYPPEEILCGAYLLSEYKPDIIDKCIECLRPDNMTYMVVSKDFRDNTNLVEKWYDTRYCLENITGEDIKKWKILIPNDYLHFPPKNDLVPCNFDIICDQQFKSSFPEIIYQCPLTQVWFKQDDEYKLPKANIFIEFFSTFANLDPIHSNLLYLYVQLIKDSLTEYSYVAEHAGLVYIMIDTKYGIKLNIKGYSQKIHVFLENILLCMVSLKLDTSRFDLIKDIYIRKLMNFDLCDPHEQVRFFNLLLLSQQKWSKKELLTTTNELTLSNLQAFIPYFLKFLHIGMLIHGNIGLEQAQNISHRVRDIFKDKANTSPLISSQIKRMRELKLCDNINALYCFVNKVHMSSAVGIYFQCGMQETHQNVALELMCQIFNEPSFNQLRNKEQLGYMVRSYVRHSNGTQGLQIIIQGNKHPQFLDLRIESFLDSMSYYLENLKDDIFIKHKISLAKYRLEKPKNLYTLTNKWWDEIITNQYNFDRDRIEVDYLDTLKKYDIIDFYRTWIHRNAPNRRKLSVYIHSKTSCMNNVFESVTDETKLQQLDNLNNQQIIDDVSVFKESLQLYPLVQPFIMHSNKTKK</sequence>
<dbReference type="InterPro" id="IPR001431">
    <property type="entry name" value="Pept_M16_Zn_BS"/>
</dbReference>
<feature type="domain" description="Coenzyme PQQ synthesis protein F-like C-terminal lobe" evidence="16">
    <location>
        <begin position="797"/>
        <end position="895"/>
    </location>
</feature>
<reference evidence="17 18" key="1">
    <citation type="submission" date="2024-05" db="EMBL/GenBank/DDBJ databases">
        <authorList>
            <person name="Wallberg A."/>
        </authorList>
    </citation>
    <scope>NUCLEOTIDE SEQUENCE [LARGE SCALE GENOMIC DNA]</scope>
</reference>
<evidence type="ECO:0000256" key="6">
    <source>
        <dbReference type="ARBA" id="ARBA00023049"/>
    </source>
</evidence>
<evidence type="ECO:0000313" key="18">
    <source>
        <dbReference type="Proteomes" id="UP001497623"/>
    </source>
</evidence>
<evidence type="ECO:0000256" key="10">
    <source>
        <dbReference type="ARBA" id="ARBA00074992"/>
    </source>
</evidence>
<evidence type="ECO:0000256" key="12">
    <source>
        <dbReference type="RuleBase" id="RU004447"/>
    </source>
</evidence>
<dbReference type="PROSITE" id="PS00143">
    <property type="entry name" value="INSULINASE"/>
    <property type="match status" value="1"/>
</dbReference>
<dbReference type="InterPro" id="IPR032632">
    <property type="entry name" value="Peptidase_M16_M"/>
</dbReference>
<evidence type="ECO:0000256" key="4">
    <source>
        <dbReference type="ARBA" id="ARBA00022801"/>
    </source>
</evidence>
<dbReference type="Proteomes" id="UP001497623">
    <property type="component" value="Unassembled WGS sequence"/>
</dbReference>
<comment type="catalytic activity">
    <reaction evidence="7">
        <text>Degradation of insulin, glucagon and other polypeptides. No action on proteins.</text>
        <dbReference type="EC" id="3.4.24.56"/>
    </reaction>
</comment>
<dbReference type="InterPro" id="IPR011249">
    <property type="entry name" value="Metalloenz_LuxS/M16"/>
</dbReference>
<evidence type="ECO:0000256" key="5">
    <source>
        <dbReference type="ARBA" id="ARBA00022833"/>
    </source>
</evidence>
<accession>A0AAV2SEY3</accession>
<dbReference type="GO" id="GO:0043171">
    <property type="term" value="P:peptide catabolic process"/>
    <property type="evidence" value="ECO:0007669"/>
    <property type="project" value="TreeGrafter"/>
</dbReference>
<dbReference type="GO" id="GO:0005739">
    <property type="term" value="C:mitochondrion"/>
    <property type="evidence" value="ECO:0007669"/>
    <property type="project" value="TreeGrafter"/>
</dbReference>
<proteinExistence type="inferred from homology"/>
<comment type="caution">
    <text evidence="17">The sequence shown here is derived from an EMBL/GenBank/DDBJ whole genome shotgun (WGS) entry which is preliminary data.</text>
</comment>
<feature type="domain" description="Peptidase M16 middle/third" evidence="15">
    <location>
        <begin position="409"/>
        <end position="689"/>
    </location>
</feature>
<dbReference type="PANTHER" id="PTHR43690:SF18">
    <property type="entry name" value="INSULIN-DEGRADING ENZYME-RELATED"/>
    <property type="match status" value="1"/>
</dbReference>
<keyword evidence="3" id="KW-0479">Metal-binding</keyword>